<reference evidence="2" key="2">
    <citation type="submission" date="2017-12" db="EMBL/GenBank/DDBJ databases">
        <title>Genome sequence of the Bar-tailed Godwit (Limosa lapponica baueri).</title>
        <authorList>
            <person name="Lima N.C.B."/>
            <person name="Parody-Merino A.M."/>
            <person name="Battley P.F."/>
            <person name="Fidler A.E."/>
            <person name="Prosdocimi F."/>
        </authorList>
    </citation>
    <scope>NUCLEOTIDE SEQUENCE [LARGE SCALE GENOMIC DNA]</scope>
</reference>
<name>A0A2I0UK49_LIMLA</name>
<proteinExistence type="predicted"/>
<keyword evidence="2" id="KW-1185">Reference proteome</keyword>
<organism evidence="1 2">
    <name type="scientific">Limosa lapponica baueri</name>
    <dbReference type="NCBI Taxonomy" id="1758121"/>
    <lineage>
        <taxon>Eukaryota</taxon>
        <taxon>Metazoa</taxon>
        <taxon>Chordata</taxon>
        <taxon>Craniata</taxon>
        <taxon>Vertebrata</taxon>
        <taxon>Euteleostomi</taxon>
        <taxon>Archelosauria</taxon>
        <taxon>Archosauria</taxon>
        <taxon>Dinosauria</taxon>
        <taxon>Saurischia</taxon>
        <taxon>Theropoda</taxon>
        <taxon>Coelurosauria</taxon>
        <taxon>Aves</taxon>
        <taxon>Neognathae</taxon>
        <taxon>Neoaves</taxon>
        <taxon>Charadriiformes</taxon>
        <taxon>Scolopacidae</taxon>
        <taxon>Limosa</taxon>
    </lineage>
</organism>
<gene>
    <name evidence="1" type="ORF">llap_3269</name>
</gene>
<evidence type="ECO:0000313" key="1">
    <source>
        <dbReference type="EMBL" id="PKU46420.1"/>
    </source>
</evidence>
<evidence type="ECO:0008006" key="3">
    <source>
        <dbReference type="Google" id="ProtNLM"/>
    </source>
</evidence>
<evidence type="ECO:0000313" key="2">
    <source>
        <dbReference type="Proteomes" id="UP000233556"/>
    </source>
</evidence>
<dbReference type="PANTHER" id="PTHR33332">
    <property type="entry name" value="REVERSE TRANSCRIPTASE DOMAIN-CONTAINING PROTEIN"/>
    <property type="match status" value="1"/>
</dbReference>
<reference evidence="2" key="1">
    <citation type="submission" date="2017-11" db="EMBL/GenBank/DDBJ databases">
        <authorList>
            <person name="Lima N.C."/>
            <person name="Parody-Merino A.M."/>
            <person name="Battley P.F."/>
            <person name="Fidler A.E."/>
            <person name="Prosdocimi F."/>
        </authorList>
    </citation>
    <scope>NUCLEOTIDE SEQUENCE [LARGE SCALE GENOMIC DNA]</scope>
</reference>
<protein>
    <recommendedName>
        <fullName evidence="3">Rna-directed dna polymerase from mobile element jockey-like</fullName>
    </recommendedName>
</protein>
<sequence>MTGWVDERRAVDVVYLDLSKAFDTVSHNILIGRNNPIHQYKLGADLLEGSSVDRDLGVLVDNKLTMRQQCALVPKKANGLLGCMKKSMASRSREVILLLYFGLALQNLIFDYMKCQWTLSLIDFWANVSLDPKEKAVFYVITWLERVSGTIDYTLQEF</sequence>
<dbReference type="EMBL" id="KZ505711">
    <property type="protein sequence ID" value="PKU46420.1"/>
    <property type="molecule type" value="Genomic_DNA"/>
</dbReference>
<dbReference type="AlphaFoldDB" id="A0A2I0UK49"/>
<dbReference type="Proteomes" id="UP000233556">
    <property type="component" value="Unassembled WGS sequence"/>
</dbReference>
<accession>A0A2I0UK49</accession>